<dbReference type="PANTHER" id="PTHR38457:SF1">
    <property type="entry name" value="REGULATOR ABRB-RELATED"/>
    <property type="match status" value="1"/>
</dbReference>
<keyword evidence="3" id="KW-1185">Reference proteome</keyword>
<gene>
    <name evidence="2" type="ORF">SAMN02745664_10452</name>
</gene>
<evidence type="ECO:0000313" key="3">
    <source>
        <dbReference type="Proteomes" id="UP000187495"/>
    </source>
</evidence>
<dbReference type="InterPro" id="IPR007820">
    <property type="entry name" value="AbrB_fam"/>
</dbReference>
<dbReference type="Pfam" id="PF05145">
    <property type="entry name" value="AbrB"/>
    <property type="match status" value="1"/>
</dbReference>
<proteinExistence type="predicted"/>
<name>A0A1N7ECD4_9GAMM</name>
<feature type="transmembrane region" description="Helical" evidence="1">
    <location>
        <begin position="140"/>
        <end position="160"/>
    </location>
</feature>
<feature type="transmembrane region" description="Helical" evidence="1">
    <location>
        <begin position="180"/>
        <end position="198"/>
    </location>
</feature>
<dbReference type="Proteomes" id="UP000187495">
    <property type="component" value="Unassembled WGS sequence"/>
</dbReference>
<protein>
    <recommendedName>
        <fullName evidence="4">Ammonia monooxygenase</fullName>
    </recommendedName>
</protein>
<keyword evidence="1" id="KW-0472">Membrane</keyword>
<dbReference type="InterPro" id="IPR017516">
    <property type="entry name" value="AbrB_dup"/>
</dbReference>
<organism evidence="2 3">
    <name type="scientific">Moraxella cuniculi DSM 21768</name>
    <dbReference type="NCBI Taxonomy" id="1122245"/>
    <lineage>
        <taxon>Bacteria</taxon>
        <taxon>Pseudomonadati</taxon>
        <taxon>Pseudomonadota</taxon>
        <taxon>Gammaproteobacteria</taxon>
        <taxon>Moraxellales</taxon>
        <taxon>Moraxellaceae</taxon>
        <taxon>Moraxella</taxon>
    </lineage>
</organism>
<feature type="transmembrane region" description="Helical" evidence="1">
    <location>
        <begin position="255"/>
        <end position="279"/>
    </location>
</feature>
<feature type="transmembrane region" description="Helical" evidence="1">
    <location>
        <begin position="210"/>
        <end position="235"/>
    </location>
</feature>
<dbReference type="GO" id="GO:0010468">
    <property type="term" value="P:regulation of gene expression"/>
    <property type="evidence" value="ECO:0007669"/>
    <property type="project" value="InterPro"/>
</dbReference>
<evidence type="ECO:0008006" key="4">
    <source>
        <dbReference type="Google" id="ProtNLM"/>
    </source>
</evidence>
<dbReference type="GO" id="GO:0016020">
    <property type="term" value="C:membrane"/>
    <property type="evidence" value="ECO:0007669"/>
    <property type="project" value="InterPro"/>
</dbReference>
<feature type="transmembrane region" description="Helical" evidence="1">
    <location>
        <begin position="82"/>
        <end position="105"/>
    </location>
</feature>
<accession>A0A1N7ECD4</accession>
<reference evidence="3" key="1">
    <citation type="submission" date="2017-01" db="EMBL/GenBank/DDBJ databases">
        <authorList>
            <person name="Varghese N."/>
            <person name="Submissions S."/>
        </authorList>
    </citation>
    <scope>NUCLEOTIDE SEQUENCE [LARGE SCALE GENOMIC DNA]</scope>
    <source>
        <strain evidence="3">DSM 21768</strain>
    </source>
</reference>
<dbReference type="PIRSF" id="PIRSF038991">
    <property type="entry name" value="Protein_AbrB"/>
    <property type="match status" value="1"/>
</dbReference>
<dbReference type="AlphaFoldDB" id="A0A1N7ECD4"/>
<feature type="transmembrane region" description="Helical" evidence="1">
    <location>
        <begin position="317"/>
        <end position="340"/>
    </location>
</feature>
<feature type="transmembrane region" description="Helical" evidence="1">
    <location>
        <begin position="291"/>
        <end position="311"/>
    </location>
</feature>
<evidence type="ECO:0000313" key="2">
    <source>
        <dbReference type="EMBL" id="SIR85833.1"/>
    </source>
</evidence>
<dbReference type="NCBIfam" id="TIGR03082">
    <property type="entry name" value="Gneg_AbrB_dup"/>
    <property type="match status" value="2"/>
</dbReference>
<dbReference type="EMBL" id="FTNU01000004">
    <property type="protein sequence ID" value="SIR85833.1"/>
    <property type="molecule type" value="Genomic_DNA"/>
</dbReference>
<keyword evidence="1" id="KW-1133">Transmembrane helix</keyword>
<evidence type="ECO:0000256" key="1">
    <source>
        <dbReference type="SAM" id="Phobius"/>
    </source>
</evidence>
<sequence>MTTTLPAYLLSFLIALAGGALANLLGLPIPWLLGSLIAIGGCSLAGLPIKNAEIGRKTGLMIIGLSLGLYFSPQMLDLIAQSVYLLIAVAIFSITLGIIGSIIAYRIGKVSFKTAWFASVVGGASEMSNLAQLHNARVDLVVAAHTLRVFLLVTTVPFFYQFMGYHGEDSRTLESSQAVNFANLLLLLALGALAAKYFEYKKWSNPWTFAPLLVAAILTANGVHLSAIPPVLSYLGQVCIGWTLGTKFRPNFFQVAPRLLTATAISVLIHLMLTLLMVWLLTHYSDIDKAILGLGFAPGGVAEMTITAKTLQLGVPIVTMLHVVRMIAVVASAGVLYHWLDKYFIKQ</sequence>
<dbReference type="RefSeq" id="WP_076554913.1">
    <property type="nucleotide sequence ID" value="NZ_FTNU01000004.1"/>
</dbReference>
<dbReference type="STRING" id="34061.B0189_07015"/>
<keyword evidence="1" id="KW-0812">Transmembrane</keyword>
<dbReference type="PANTHER" id="PTHR38457">
    <property type="entry name" value="REGULATOR ABRB-RELATED"/>
    <property type="match status" value="1"/>
</dbReference>